<dbReference type="PANTHER" id="PTHR11085:SF4">
    <property type="entry name" value="NAD-DEPENDENT PROTEIN DEACYLASE"/>
    <property type="match status" value="1"/>
</dbReference>
<protein>
    <submittedName>
        <fullName evidence="1">NAD-dependent protein deacylase</fullName>
    </submittedName>
</protein>
<dbReference type="NCBIfam" id="NF001752">
    <property type="entry name" value="PRK00481.1-1"/>
    <property type="match status" value="1"/>
</dbReference>
<proteinExistence type="predicted"/>
<dbReference type="GeneID" id="64219832"/>
<dbReference type="InterPro" id="IPR003000">
    <property type="entry name" value="Sirtuin"/>
</dbReference>
<dbReference type="CDD" id="cd01407">
    <property type="entry name" value="SIR2-fam"/>
    <property type="match status" value="1"/>
</dbReference>
<accession>A0A1U9YJ51</accession>
<sequence>MANSQFQSLIDEGERIVFFGGAGTSTESGIPDFRSAAGLYQKRHHFEYPPEVMLSRSFFQKHTEEFYSFYYEAMLHPDACPNAAHLTLAKLEEAGKLSAIITQNIDGLHQKAGSKCVLELHGSVHLNTCLDCGRIYGLEHILEAEGKVPVCKDCGGIVKPDVVLYEDSLDFHVIEQAALELSRADVVIVGGTSLTVQPAASLIQAYTGPNLVLMNRTPTHMDHLAKLVLREPMGELFSALTI</sequence>
<organism evidence="1 2">
    <name type="scientific">Paenibacillus larvae subsp. pulvifaciens</name>
    <dbReference type="NCBI Taxonomy" id="1477"/>
    <lineage>
        <taxon>Bacteria</taxon>
        <taxon>Bacillati</taxon>
        <taxon>Bacillota</taxon>
        <taxon>Bacilli</taxon>
        <taxon>Bacillales</taxon>
        <taxon>Paenibacillaceae</taxon>
        <taxon>Paenibacillus</taxon>
    </lineage>
</organism>
<dbReference type="InterPro" id="IPR050134">
    <property type="entry name" value="NAD-dep_sirtuin_deacylases"/>
</dbReference>
<dbReference type="AlphaFoldDB" id="A0A1U9YJ51"/>
<dbReference type="Gene3D" id="3.30.1600.10">
    <property type="entry name" value="SIR2/SIRT2 'Small Domain"/>
    <property type="match status" value="1"/>
</dbReference>
<dbReference type="InterPro" id="IPR026590">
    <property type="entry name" value="Ssirtuin_cat_dom"/>
</dbReference>
<dbReference type="Pfam" id="PF02146">
    <property type="entry name" value="SIR2"/>
    <property type="match status" value="1"/>
</dbReference>
<gene>
    <name evidence="1" type="ORF">B7C51_05200</name>
</gene>
<dbReference type="GO" id="GO:0070403">
    <property type="term" value="F:NAD+ binding"/>
    <property type="evidence" value="ECO:0007669"/>
    <property type="project" value="InterPro"/>
</dbReference>
<evidence type="ECO:0000313" key="1">
    <source>
        <dbReference type="EMBL" id="ARF67355.1"/>
    </source>
</evidence>
<dbReference type="InterPro" id="IPR026591">
    <property type="entry name" value="Sirtuin_cat_small_dom_sf"/>
</dbReference>
<evidence type="ECO:0000313" key="2">
    <source>
        <dbReference type="Proteomes" id="UP000192727"/>
    </source>
</evidence>
<dbReference type="PROSITE" id="PS50305">
    <property type="entry name" value="SIRTUIN"/>
    <property type="match status" value="1"/>
</dbReference>
<dbReference type="GO" id="GO:0017136">
    <property type="term" value="F:histone deacetylase activity, NAD-dependent"/>
    <property type="evidence" value="ECO:0007669"/>
    <property type="project" value="TreeGrafter"/>
</dbReference>
<dbReference type="EMBL" id="CP020557">
    <property type="protein sequence ID" value="ARF67355.1"/>
    <property type="molecule type" value="Genomic_DNA"/>
</dbReference>
<name>A0A1U9YJ51_9BACL</name>
<dbReference type="RefSeq" id="WP_023483822.1">
    <property type="nucleotide sequence ID" value="NZ_CP019794.1"/>
</dbReference>
<dbReference type="Proteomes" id="UP000192727">
    <property type="component" value="Chromosome"/>
</dbReference>
<dbReference type="SUPFAM" id="SSF52467">
    <property type="entry name" value="DHS-like NAD/FAD-binding domain"/>
    <property type="match status" value="1"/>
</dbReference>
<dbReference type="InterPro" id="IPR029035">
    <property type="entry name" value="DHS-like_NAD/FAD-binding_dom"/>
</dbReference>
<dbReference type="PANTHER" id="PTHR11085">
    <property type="entry name" value="NAD-DEPENDENT PROTEIN DEACYLASE SIRTUIN-5, MITOCHONDRIAL-RELATED"/>
    <property type="match status" value="1"/>
</dbReference>
<reference evidence="1 2" key="1">
    <citation type="submission" date="2017-03" db="EMBL/GenBank/DDBJ databases">
        <title>Paenibacillus larvae genome sequencing.</title>
        <authorList>
            <person name="Dingman D.W."/>
        </authorList>
    </citation>
    <scope>NUCLEOTIDE SEQUENCE [LARGE SCALE GENOMIC DNA]</scope>
    <source>
        <strain evidence="1 2">SAG 10367</strain>
    </source>
</reference>
<dbReference type="Gene3D" id="3.40.50.1220">
    <property type="entry name" value="TPP-binding domain"/>
    <property type="match status" value="1"/>
</dbReference>